<reference evidence="2" key="1">
    <citation type="journal article" date="2020" name="Nature">
        <title>Giant virus diversity and host interactions through global metagenomics.</title>
        <authorList>
            <person name="Schulz F."/>
            <person name="Roux S."/>
            <person name="Paez-Espino D."/>
            <person name="Jungbluth S."/>
            <person name="Walsh D.A."/>
            <person name="Denef V.J."/>
            <person name="McMahon K.D."/>
            <person name="Konstantinidis K.T."/>
            <person name="Eloe-Fadrosh E.A."/>
            <person name="Kyrpides N.C."/>
            <person name="Woyke T."/>
        </authorList>
    </citation>
    <scope>NUCLEOTIDE SEQUENCE</scope>
    <source>
        <strain evidence="2">GVMAG-S-ERX556022-25</strain>
    </source>
</reference>
<proteinExistence type="predicted"/>
<organism evidence="2">
    <name type="scientific">viral metagenome</name>
    <dbReference type="NCBI Taxonomy" id="1070528"/>
    <lineage>
        <taxon>unclassified sequences</taxon>
        <taxon>metagenomes</taxon>
        <taxon>organismal metagenomes</taxon>
    </lineage>
</organism>
<feature type="transmembrane region" description="Helical" evidence="1">
    <location>
        <begin position="29"/>
        <end position="54"/>
    </location>
</feature>
<keyword evidence="1" id="KW-1133">Transmembrane helix</keyword>
<accession>A0A6C0AY99</accession>
<dbReference type="AlphaFoldDB" id="A0A6C0AY99"/>
<evidence type="ECO:0000256" key="1">
    <source>
        <dbReference type="SAM" id="Phobius"/>
    </source>
</evidence>
<feature type="transmembrane region" description="Helical" evidence="1">
    <location>
        <begin position="301"/>
        <end position="319"/>
    </location>
</feature>
<feature type="transmembrane region" description="Helical" evidence="1">
    <location>
        <begin position="183"/>
        <end position="210"/>
    </location>
</feature>
<keyword evidence="1" id="KW-0812">Transmembrane</keyword>
<protein>
    <submittedName>
        <fullName evidence="2">Uncharacterized protein</fullName>
    </submittedName>
</protein>
<sequence length="325" mass="36451">MSKESFVTNNIKKRQKKIIGNKPINPGGFIGMSIFGIIIVLITVYINSTIIFMIKHTQKIVKGNKRVLDIFFPSDCKEYPYYIPGNNECKQGKTKYSKLPKTTNTSSSVSDSYIFDGNKRFQELLKKSREDSMIYDKYTDGLLVGIKDKVINWYLKSTISTHTTLNEYIKSILSLGPDINNTVLMLFVCPIIIGLVTIVSMIYTFVGHLANLFLTDAPISSIALIIISFCSLGIVPFGVIFGYATLVTIYTILKIIASPVIYGGSNKVIDIFKDSYNIIAIVTGAVLIMASAQYLNNNYTNSMIVFYILLLIVYGGYYIKQYAYN</sequence>
<feature type="transmembrane region" description="Helical" evidence="1">
    <location>
        <begin position="274"/>
        <end position="295"/>
    </location>
</feature>
<name>A0A6C0AY99_9ZZZZ</name>
<keyword evidence="1" id="KW-0472">Membrane</keyword>
<dbReference type="EMBL" id="MN738808">
    <property type="protein sequence ID" value="QHS84453.1"/>
    <property type="molecule type" value="Genomic_DNA"/>
</dbReference>
<feature type="transmembrane region" description="Helical" evidence="1">
    <location>
        <begin position="222"/>
        <end position="253"/>
    </location>
</feature>
<evidence type="ECO:0000313" key="2">
    <source>
        <dbReference type="EMBL" id="QHS84453.1"/>
    </source>
</evidence>